<dbReference type="CDD" id="cd03364">
    <property type="entry name" value="TOPRIM_DnaG_primases"/>
    <property type="match status" value="1"/>
</dbReference>
<dbReference type="PROSITE" id="PS50880">
    <property type="entry name" value="TOPRIM"/>
    <property type="match status" value="1"/>
</dbReference>
<dbReference type="SUPFAM" id="SSF56731">
    <property type="entry name" value="DNA primase core"/>
    <property type="match status" value="1"/>
</dbReference>
<evidence type="ECO:0000256" key="11">
    <source>
        <dbReference type="ARBA" id="ARBA00023163"/>
    </source>
</evidence>
<dbReference type="InterPro" id="IPR006171">
    <property type="entry name" value="TOPRIM_dom"/>
</dbReference>
<dbReference type="NCBIfam" id="TIGR01391">
    <property type="entry name" value="dnaG"/>
    <property type="match status" value="1"/>
</dbReference>
<evidence type="ECO:0000256" key="3">
    <source>
        <dbReference type="ARBA" id="ARBA00022679"/>
    </source>
</evidence>
<keyword evidence="3 12" id="KW-0808">Transferase</keyword>
<dbReference type="GO" id="GO:0005737">
    <property type="term" value="C:cytoplasm"/>
    <property type="evidence" value="ECO:0007669"/>
    <property type="project" value="TreeGrafter"/>
</dbReference>
<keyword evidence="2 12" id="KW-0639">Primosome</keyword>
<evidence type="ECO:0000256" key="4">
    <source>
        <dbReference type="ARBA" id="ARBA00022695"/>
    </source>
</evidence>
<evidence type="ECO:0000256" key="14">
    <source>
        <dbReference type="PIRSR" id="PIRSR002811-1"/>
    </source>
</evidence>
<evidence type="ECO:0000313" key="17">
    <source>
        <dbReference type="Proteomes" id="UP000516361"/>
    </source>
</evidence>
<dbReference type="FunFam" id="3.90.580.10:FF:000001">
    <property type="entry name" value="DNA primase"/>
    <property type="match status" value="1"/>
</dbReference>
<dbReference type="KEGG" id="ocy:OSSY52_10290"/>
<comment type="similarity">
    <text evidence="12 13">Belongs to the DnaG primase family.</text>
</comment>
<keyword evidence="7 12" id="KW-0863">Zinc-finger</keyword>
<keyword evidence="9" id="KW-0460">Magnesium</keyword>
<dbReference type="SMART" id="SM00493">
    <property type="entry name" value="TOPRIM"/>
    <property type="match status" value="1"/>
</dbReference>
<comment type="domain">
    <text evidence="12">Contains an N-terminal zinc-binding domain, a central core domain that contains the primase activity, and a C-terminal DnaB-binding domain.</text>
</comment>
<dbReference type="GO" id="GO:0003677">
    <property type="term" value="F:DNA binding"/>
    <property type="evidence" value="ECO:0007669"/>
    <property type="project" value="UniProtKB-KW"/>
</dbReference>
<feature type="domain" description="Toprim" evidence="15">
    <location>
        <begin position="246"/>
        <end position="327"/>
    </location>
</feature>
<evidence type="ECO:0000256" key="9">
    <source>
        <dbReference type="ARBA" id="ARBA00022842"/>
    </source>
</evidence>
<dbReference type="HAMAP" id="MF_00974">
    <property type="entry name" value="DNA_primase_DnaG"/>
    <property type="match status" value="1"/>
</dbReference>
<keyword evidence="5 12" id="KW-0235">DNA replication</keyword>
<dbReference type="EC" id="2.7.7.101" evidence="12"/>
<dbReference type="PANTHER" id="PTHR30313">
    <property type="entry name" value="DNA PRIMASE"/>
    <property type="match status" value="1"/>
</dbReference>
<evidence type="ECO:0000256" key="1">
    <source>
        <dbReference type="ARBA" id="ARBA00022478"/>
    </source>
</evidence>
<dbReference type="Gene3D" id="3.90.580.10">
    <property type="entry name" value="Zinc finger, CHC2-type domain"/>
    <property type="match status" value="1"/>
</dbReference>
<feature type="zinc finger region" description="CHC2-type" evidence="12 14">
    <location>
        <begin position="41"/>
        <end position="65"/>
    </location>
</feature>
<dbReference type="Proteomes" id="UP000516361">
    <property type="component" value="Chromosome"/>
</dbReference>
<dbReference type="FunCoup" id="A0A7G1G399">
    <property type="interactions" value="295"/>
</dbReference>
<accession>A0A7G1G399</accession>
<protein>
    <recommendedName>
        <fullName evidence="12 13">DNA primase</fullName>
        <ecNumber evidence="12">2.7.7.101</ecNumber>
    </recommendedName>
</protein>
<dbReference type="EMBL" id="AP018712">
    <property type="protein sequence ID" value="BBE30888.1"/>
    <property type="molecule type" value="Genomic_DNA"/>
</dbReference>
<dbReference type="Pfam" id="PF08275">
    <property type="entry name" value="DNAG_N"/>
    <property type="match status" value="1"/>
</dbReference>
<keyword evidence="8 12" id="KW-0862">Zinc</keyword>
<comment type="function">
    <text evidence="12 13">RNA polymerase that catalyzes the synthesis of short RNA molecules used as primers for DNA polymerase during DNA replication.</text>
</comment>
<dbReference type="Gene3D" id="3.40.1360.10">
    <property type="match status" value="1"/>
</dbReference>
<dbReference type="InParanoid" id="A0A7G1G399"/>
<sequence>MKKYNDLKELTFELKEKLDIVDVISNYISVKKAGKNYTALCPFHAEDTPSFYIFPESKTYHCFGCKAHGDVINFIEKYEKIGFIEAVKKASKLAGIEFDFKEKKVSEEIKLNEEISKIYTEKLLNLSYKNKVWEYLKKRNINKDLVEEFEIGYSTGKEVENFLKSNLIDKDVAINAGLLNESREVFKNRLIIPIRDNNGLMAGFSGRLIENIDGPKYINTSENEYFKKSKILYLYYKNKEFIKQNDFAIIVEGYFDAISMYKYGFKNVVAVLGSTLTKNHAFDIMKLTKKIVTMFDNDDAGQRATISAIDTLQSKDFQIAVAKYKEKDPDELVKKYDKKYIAELLKDSYKFHEYIAETFLKKYDIKNDFGVEAYLKEMGIWYKKFNNAKRFEIANSFVKKISKEINKPEELIEKILNEISKTNNQMISEIKQNSKLIEKEIGYDLGKAFVYLWIKYPEYKKILKSFDATILSEQPLKEFLMYIKNDLDLSEILEQSSDKLSKIISEMWEKDLYIEPSEILFRIEKSFENLSLKNKILNLKEKLKTTKLPKERAEITSEIIAIYAKLKK</sequence>
<keyword evidence="10 12" id="KW-0238">DNA-binding</keyword>
<dbReference type="Pfam" id="PF13155">
    <property type="entry name" value="Toprim_2"/>
    <property type="match status" value="1"/>
</dbReference>
<keyword evidence="17" id="KW-1185">Reference proteome</keyword>
<keyword evidence="4 12" id="KW-0548">Nucleotidyltransferase</keyword>
<dbReference type="SUPFAM" id="SSF57783">
    <property type="entry name" value="Zinc beta-ribbon"/>
    <property type="match status" value="1"/>
</dbReference>
<comment type="subunit">
    <text evidence="12">Monomer. Interacts with DnaB.</text>
</comment>
<name>A0A7G1G399_9BACT</name>
<proteinExistence type="inferred from homology"/>
<dbReference type="PANTHER" id="PTHR30313:SF2">
    <property type="entry name" value="DNA PRIMASE"/>
    <property type="match status" value="1"/>
</dbReference>
<dbReference type="InterPro" id="IPR002694">
    <property type="entry name" value="Znf_CHC2"/>
</dbReference>
<dbReference type="GO" id="GO:1990077">
    <property type="term" value="C:primosome complex"/>
    <property type="evidence" value="ECO:0007669"/>
    <property type="project" value="UniProtKB-KW"/>
</dbReference>
<comment type="catalytic activity">
    <reaction evidence="12">
        <text>ssDNA + n NTP = ssDNA/pppN(pN)n-1 hybrid + (n-1) diphosphate.</text>
        <dbReference type="EC" id="2.7.7.101"/>
    </reaction>
</comment>
<evidence type="ECO:0000256" key="13">
    <source>
        <dbReference type="PIRNR" id="PIRNR002811"/>
    </source>
</evidence>
<keyword evidence="1 12" id="KW-0240">DNA-directed RNA polymerase</keyword>
<reference evidence="16 17" key="1">
    <citation type="submission" date="2018-06" db="EMBL/GenBank/DDBJ databases">
        <title>Genome sequencing of Oceanotoga sp. sy52.</title>
        <authorList>
            <person name="Mori K."/>
        </authorList>
    </citation>
    <scope>NUCLEOTIDE SEQUENCE [LARGE SCALE GENOMIC DNA]</scope>
    <source>
        <strain evidence="17">sy52</strain>
    </source>
</reference>
<dbReference type="InterPro" id="IPR034151">
    <property type="entry name" value="TOPRIM_DnaG_bac"/>
</dbReference>
<dbReference type="InterPro" id="IPR036977">
    <property type="entry name" value="DNA_primase_Znf_CHC2"/>
</dbReference>
<dbReference type="InterPro" id="IPR030846">
    <property type="entry name" value="DnaG_bac"/>
</dbReference>
<organism evidence="16 17">
    <name type="scientific">Tepiditoga spiralis</name>
    <dbReference type="NCBI Taxonomy" id="2108365"/>
    <lineage>
        <taxon>Bacteria</taxon>
        <taxon>Thermotogati</taxon>
        <taxon>Thermotogota</taxon>
        <taxon>Thermotogae</taxon>
        <taxon>Petrotogales</taxon>
        <taxon>Petrotogaceae</taxon>
        <taxon>Tepiditoga</taxon>
    </lineage>
</organism>
<dbReference type="SMART" id="SM00400">
    <property type="entry name" value="ZnF_CHCC"/>
    <property type="match status" value="1"/>
</dbReference>
<gene>
    <name evidence="12 16" type="primary">dnaG</name>
    <name evidence="16" type="ORF">OSSY52_10290</name>
</gene>
<evidence type="ECO:0000256" key="7">
    <source>
        <dbReference type="ARBA" id="ARBA00022771"/>
    </source>
</evidence>
<dbReference type="GO" id="GO:0003899">
    <property type="term" value="F:DNA-directed RNA polymerase activity"/>
    <property type="evidence" value="ECO:0007669"/>
    <property type="project" value="UniProtKB-UniRule"/>
</dbReference>
<dbReference type="Pfam" id="PF01807">
    <property type="entry name" value="Zn_ribbon_DnaG"/>
    <property type="match status" value="1"/>
</dbReference>
<evidence type="ECO:0000256" key="2">
    <source>
        <dbReference type="ARBA" id="ARBA00022515"/>
    </source>
</evidence>
<evidence type="ECO:0000256" key="8">
    <source>
        <dbReference type="ARBA" id="ARBA00022833"/>
    </source>
</evidence>
<keyword evidence="6 12" id="KW-0479">Metal-binding</keyword>
<evidence type="ECO:0000256" key="10">
    <source>
        <dbReference type="ARBA" id="ARBA00023125"/>
    </source>
</evidence>
<comment type="cofactor">
    <cofactor evidence="12 13 14">
        <name>Zn(2+)</name>
        <dbReference type="ChEBI" id="CHEBI:29105"/>
    </cofactor>
    <text evidence="12 13 14">Binds 1 zinc ion per monomer.</text>
</comment>
<dbReference type="RefSeq" id="WP_190615955.1">
    <property type="nucleotide sequence ID" value="NZ_AP018712.1"/>
</dbReference>
<evidence type="ECO:0000259" key="15">
    <source>
        <dbReference type="PROSITE" id="PS50880"/>
    </source>
</evidence>
<dbReference type="GO" id="GO:0008270">
    <property type="term" value="F:zinc ion binding"/>
    <property type="evidence" value="ECO:0007669"/>
    <property type="project" value="UniProtKB-UniRule"/>
</dbReference>
<keyword evidence="11 12" id="KW-0804">Transcription</keyword>
<dbReference type="AlphaFoldDB" id="A0A7G1G399"/>
<dbReference type="InterPro" id="IPR050219">
    <property type="entry name" value="DnaG_primase"/>
</dbReference>
<evidence type="ECO:0000313" key="16">
    <source>
        <dbReference type="EMBL" id="BBE30888.1"/>
    </source>
</evidence>
<evidence type="ECO:0000256" key="6">
    <source>
        <dbReference type="ARBA" id="ARBA00022723"/>
    </source>
</evidence>
<dbReference type="GO" id="GO:0006269">
    <property type="term" value="P:DNA replication, synthesis of primer"/>
    <property type="evidence" value="ECO:0007669"/>
    <property type="project" value="UniProtKB-UniRule"/>
</dbReference>
<dbReference type="InterPro" id="IPR037068">
    <property type="entry name" value="DNA_primase_core_N_sf"/>
</dbReference>
<dbReference type="Gene3D" id="3.90.980.10">
    <property type="entry name" value="DNA primase, catalytic core, N-terminal domain"/>
    <property type="match status" value="1"/>
</dbReference>
<dbReference type="GO" id="GO:0000428">
    <property type="term" value="C:DNA-directed RNA polymerase complex"/>
    <property type="evidence" value="ECO:0007669"/>
    <property type="project" value="UniProtKB-KW"/>
</dbReference>
<evidence type="ECO:0000256" key="5">
    <source>
        <dbReference type="ARBA" id="ARBA00022705"/>
    </source>
</evidence>
<evidence type="ECO:0000256" key="12">
    <source>
        <dbReference type="HAMAP-Rule" id="MF_00974"/>
    </source>
</evidence>
<dbReference type="PIRSF" id="PIRSF002811">
    <property type="entry name" value="DnaG"/>
    <property type="match status" value="1"/>
</dbReference>
<dbReference type="InterPro" id="IPR006295">
    <property type="entry name" value="DNA_primase_DnaG"/>
</dbReference>
<dbReference type="InterPro" id="IPR013264">
    <property type="entry name" value="DNAG_N"/>
</dbReference>